<evidence type="ECO:0000259" key="2">
    <source>
        <dbReference type="PROSITE" id="PS50966"/>
    </source>
</evidence>
<dbReference type="AlphaFoldDB" id="Q6LNT0"/>
<dbReference type="InterPro" id="IPR007527">
    <property type="entry name" value="Znf_SWIM"/>
</dbReference>
<dbReference type="eggNOG" id="COG4715">
    <property type="taxonomic scope" value="Bacteria"/>
</dbReference>
<protein>
    <recommendedName>
        <fullName evidence="2">SWIM-type domain-containing protein</fullName>
    </recommendedName>
</protein>
<organism evidence="3 4">
    <name type="scientific">Photobacterium profundum (strain SS9)</name>
    <dbReference type="NCBI Taxonomy" id="298386"/>
    <lineage>
        <taxon>Bacteria</taxon>
        <taxon>Pseudomonadati</taxon>
        <taxon>Pseudomonadota</taxon>
        <taxon>Gammaproteobacteria</taxon>
        <taxon>Vibrionales</taxon>
        <taxon>Vibrionaceae</taxon>
        <taxon>Photobacterium</taxon>
    </lineage>
</organism>
<dbReference type="GO" id="GO:0008270">
    <property type="term" value="F:zinc ion binding"/>
    <property type="evidence" value="ECO:0007669"/>
    <property type="project" value="UniProtKB-KW"/>
</dbReference>
<evidence type="ECO:0000256" key="1">
    <source>
        <dbReference type="PROSITE-ProRule" id="PRU00325"/>
    </source>
</evidence>
<accession>Q6LNT0</accession>
<dbReference type="Pfam" id="PF04434">
    <property type="entry name" value="SWIM"/>
    <property type="match status" value="1"/>
</dbReference>
<name>Q6LNT0_PHOPR</name>
<evidence type="ECO:0000313" key="3">
    <source>
        <dbReference type="EMBL" id="CAG21046.1"/>
    </source>
</evidence>
<gene>
    <name evidence="3" type="ordered locus">PBPRA2668</name>
</gene>
<dbReference type="HOGENOM" id="CLU_031282_1_0_6"/>
<dbReference type="Proteomes" id="UP000000593">
    <property type="component" value="Chromosome 1"/>
</dbReference>
<dbReference type="EMBL" id="CR378671">
    <property type="protein sequence ID" value="CAG21046.1"/>
    <property type="molecule type" value="Genomic_DNA"/>
</dbReference>
<keyword evidence="1" id="KW-0862">Zinc</keyword>
<reference evidence="4" key="1">
    <citation type="journal article" date="2005" name="Science">
        <title>Life at depth: Photobacterium profundum genome sequence and expression analysis.</title>
        <authorList>
            <person name="Vezzi A."/>
            <person name="Campanaro S."/>
            <person name="D'Angelo M."/>
            <person name="Simonato F."/>
            <person name="Vitulo N."/>
            <person name="Lauro F.M."/>
            <person name="Cestaro A."/>
            <person name="Malacrida G."/>
            <person name="Simionati B."/>
            <person name="Cannata N."/>
            <person name="Romualdi C."/>
            <person name="Bartlett D.H."/>
            <person name="Valle G."/>
        </authorList>
    </citation>
    <scope>NUCLEOTIDE SEQUENCE [LARGE SCALE GENOMIC DNA]</scope>
    <source>
        <strain evidence="4">ATCC BAA-1253 / SS9</strain>
    </source>
</reference>
<keyword evidence="4" id="KW-1185">Reference proteome</keyword>
<feature type="domain" description="SWIM-type" evidence="2">
    <location>
        <begin position="29"/>
        <end position="66"/>
    </location>
</feature>
<dbReference type="PROSITE" id="PS50966">
    <property type="entry name" value="ZF_SWIM"/>
    <property type="match status" value="1"/>
</dbReference>
<dbReference type="KEGG" id="ppr:PBPRA2668"/>
<keyword evidence="1" id="KW-0863">Zinc-finger</keyword>
<keyword evidence="1" id="KW-0479">Metal-binding</keyword>
<proteinExistence type="predicted"/>
<evidence type="ECO:0000313" key="4">
    <source>
        <dbReference type="Proteomes" id="UP000000593"/>
    </source>
</evidence>
<sequence>MLYAREGAVRHITVDSDQVHAKVQGSTSYTVALRLDTDELTIRCNCPAAVYQPLCKHGVALALVYLEHYKNGTAVPKSGKTQTEQLSEWLLTWDKSDLVDMLMQYIVDNDEEEERWLLRYKMAHQALTATDLKDYIQQSLPLEEAYDYEEVNAYFEHAIGLLKMIVEKLDALDPTITFPLLQYAYERLNEAVQYVHDHDGCMSLLDDMLAPRLIVAFTQIPWGDDKKVRFILQQQEKSWDIYLNLPEALLVTSDIQLAYVKECRRLWDGLPPLMPDASWETKHRYWRLSRQLLREAKENDDLELQISLSAKMATEWNDYLGLCRLTMRNDDLPQAKLWLAKAQASVSHDNDRLQVLECDIALALQCKEWDRAWQQQWVHFQLGKRFEHYQQLVSLAKTLGYDESLYQHQVEAMLHEEVKKAQKRPPSRYRAENVHDTLLAFYRYHQEWRKALAFVQYQTCSVSERRQLANDVLGEHPDAALALYRQVLGETVDQTNNGAYQQAVNWMLALQDTLKQTQPEHAPAMINELVQYLQQEKKAKRNLMALLNTHFPLLLP</sequence>